<dbReference type="InterPro" id="IPR036291">
    <property type="entry name" value="NAD(P)-bd_dom_sf"/>
</dbReference>
<dbReference type="Proteomes" id="UP000233524">
    <property type="component" value="Unassembled WGS sequence"/>
</dbReference>
<protein>
    <recommendedName>
        <fullName evidence="3">NAD(P)-binding domain-containing protein</fullName>
    </recommendedName>
</protein>
<keyword evidence="2" id="KW-1185">Reference proteome</keyword>
<dbReference type="Gene3D" id="3.40.50.720">
    <property type="entry name" value="NAD(P)-binding Rossmann-like Domain"/>
    <property type="match status" value="1"/>
</dbReference>
<evidence type="ECO:0000313" key="1">
    <source>
        <dbReference type="EMBL" id="PKS09148.1"/>
    </source>
</evidence>
<dbReference type="SUPFAM" id="SSF51735">
    <property type="entry name" value="NAD(P)-binding Rossmann-fold domains"/>
    <property type="match status" value="1"/>
</dbReference>
<comment type="caution">
    <text evidence="1">The sequence shown here is derived from an EMBL/GenBank/DDBJ whole genome shotgun (WGS) entry which is preliminary data.</text>
</comment>
<organism evidence="1 2">
    <name type="scientific">Lomentospora prolificans</name>
    <dbReference type="NCBI Taxonomy" id="41688"/>
    <lineage>
        <taxon>Eukaryota</taxon>
        <taxon>Fungi</taxon>
        <taxon>Dikarya</taxon>
        <taxon>Ascomycota</taxon>
        <taxon>Pezizomycotina</taxon>
        <taxon>Sordariomycetes</taxon>
        <taxon>Hypocreomycetidae</taxon>
        <taxon>Microascales</taxon>
        <taxon>Microascaceae</taxon>
        <taxon>Lomentospora</taxon>
    </lineage>
</organism>
<dbReference type="AlphaFoldDB" id="A0A2N3N9M8"/>
<dbReference type="VEuPathDB" id="FungiDB:jhhlp_003762"/>
<sequence>MKLIISGATGFLATEVLRQSLARPEITSVVALSRRPVVVPDGLDATKLKNIVLKDFANYSQDDKAALSGAKGCIWTIGLTPAKAFGVSKADLRRITLDYTMTGIKTMHEAGPAKPFRFVYLSGFAITRDPNQRYLVGADHLRLRGEVERCLVQYAAESNGEVEVTAARAGLITSQNATLAQSFINMAAALGLAKSVGVDEIAAALIDQVVNGIEKDPLDNDDLARIGRKVLAESKK</sequence>
<reference evidence="1 2" key="1">
    <citation type="journal article" date="2017" name="G3 (Bethesda)">
        <title>First Draft Genome Sequence of the Pathogenic Fungus Lomentospora prolificans (Formerly Scedosporium prolificans).</title>
        <authorList>
            <person name="Luo R."/>
            <person name="Zimin A."/>
            <person name="Workman R."/>
            <person name="Fan Y."/>
            <person name="Pertea G."/>
            <person name="Grossman N."/>
            <person name="Wear M.P."/>
            <person name="Jia B."/>
            <person name="Miller H."/>
            <person name="Casadevall A."/>
            <person name="Timp W."/>
            <person name="Zhang S.X."/>
            <person name="Salzberg S.L."/>
        </authorList>
    </citation>
    <scope>NUCLEOTIDE SEQUENCE [LARGE SCALE GENOMIC DNA]</scope>
    <source>
        <strain evidence="1 2">JHH-5317</strain>
    </source>
</reference>
<accession>A0A2N3N9M8</accession>
<evidence type="ECO:0000313" key="2">
    <source>
        <dbReference type="Proteomes" id="UP000233524"/>
    </source>
</evidence>
<gene>
    <name evidence="1" type="ORF">jhhlp_003762</name>
</gene>
<proteinExistence type="predicted"/>
<evidence type="ECO:0008006" key="3">
    <source>
        <dbReference type="Google" id="ProtNLM"/>
    </source>
</evidence>
<name>A0A2N3N9M8_9PEZI</name>
<dbReference type="InParanoid" id="A0A2N3N9M8"/>
<dbReference type="PANTHER" id="PTHR14097:SF9">
    <property type="entry name" value="EPIMERASE, PUTATIVE (AFU_ORTHOLOGUE AFUA_8G07320)-RELATED"/>
    <property type="match status" value="1"/>
</dbReference>
<dbReference type="OrthoDB" id="3535423at2759"/>
<dbReference type="EMBL" id="NLAX01000010">
    <property type="protein sequence ID" value="PKS09148.1"/>
    <property type="molecule type" value="Genomic_DNA"/>
</dbReference>
<dbReference type="STRING" id="41688.A0A2N3N9M8"/>
<dbReference type="PANTHER" id="PTHR14097">
    <property type="entry name" value="OXIDOREDUCTASE HTATIP2"/>
    <property type="match status" value="1"/>
</dbReference>